<dbReference type="PROSITE" id="PS50983">
    <property type="entry name" value="FE_B12_PBP"/>
    <property type="match status" value="1"/>
</dbReference>
<dbReference type="Pfam" id="PF01497">
    <property type="entry name" value="Peripla_BP_2"/>
    <property type="match status" value="1"/>
</dbReference>
<proteinExistence type="inferred from homology"/>
<evidence type="ECO:0000313" key="4">
    <source>
        <dbReference type="Proteomes" id="UP000262969"/>
    </source>
</evidence>
<gene>
    <name evidence="3" type="ORF">DHW61_11840</name>
</gene>
<dbReference type="InterPro" id="IPR002491">
    <property type="entry name" value="ABC_transptr_periplasmic_BD"/>
</dbReference>
<dbReference type="Gene3D" id="3.40.50.1980">
    <property type="entry name" value="Nitrogenase molybdenum iron protein domain"/>
    <property type="match status" value="2"/>
</dbReference>
<dbReference type="AlphaFoldDB" id="A0A3D2X9P5"/>
<dbReference type="EMBL" id="DPVV01000396">
    <property type="protein sequence ID" value="HCL03078.1"/>
    <property type="molecule type" value="Genomic_DNA"/>
</dbReference>
<comment type="similarity">
    <text evidence="1">Belongs to the bacterial solute-binding protein 8 family.</text>
</comment>
<organism evidence="3 4">
    <name type="scientific">Lachnoclostridium phytofermentans</name>
    <dbReference type="NCBI Taxonomy" id="66219"/>
    <lineage>
        <taxon>Bacteria</taxon>
        <taxon>Bacillati</taxon>
        <taxon>Bacillota</taxon>
        <taxon>Clostridia</taxon>
        <taxon>Lachnospirales</taxon>
        <taxon>Lachnospiraceae</taxon>
    </lineage>
</organism>
<dbReference type="Proteomes" id="UP000262969">
    <property type="component" value="Unassembled WGS sequence"/>
</dbReference>
<evidence type="ECO:0000256" key="1">
    <source>
        <dbReference type="ARBA" id="ARBA00008814"/>
    </source>
</evidence>
<feature type="non-terminal residue" evidence="3">
    <location>
        <position position="1"/>
    </location>
</feature>
<sequence length="228" mass="25482">KPNHNNHVIIDDSGFFTTFTTPPKKVAVLFSSYAQVWQDAGGTISITVPDSIDRSLVKKEDVTVVGNGDGRAINVERLLKLKPDLVILTNDYPEHVELAEILRDNEIKTLLFQIDSFLDYLSMLKSFTTILNTQDRYQTYGTEVLNTVEQIIEETSNVKNPPKVLFLLASLQGIKVMSTNHFVGDMLNDMKAINTVSDSSILSDKLSPEILSTLNVDQIYISIMEDSV</sequence>
<feature type="domain" description="Fe/B12 periplasmic-binding" evidence="2">
    <location>
        <begin position="25"/>
        <end position="228"/>
    </location>
</feature>
<feature type="non-terminal residue" evidence="3">
    <location>
        <position position="228"/>
    </location>
</feature>
<dbReference type="InterPro" id="IPR050902">
    <property type="entry name" value="ABC_Transporter_SBP"/>
</dbReference>
<protein>
    <recommendedName>
        <fullName evidence="2">Fe/B12 periplasmic-binding domain-containing protein</fullName>
    </recommendedName>
</protein>
<evidence type="ECO:0000259" key="2">
    <source>
        <dbReference type="PROSITE" id="PS50983"/>
    </source>
</evidence>
<accession>A0A3D2X9P5</accession>
<dbReference type="GO" id="GO:0071281">
    <property type="term" value="P:cellular response to iron ion"/>
    <property type="evidence" value="ECO:0007669"/>
    <property type="project" value="TreeGrafter"/>
</dbReference>
<evidence type="ECO:0000313" key="3">
    <source>
        <dbReference type="EMBL" id="HCL03078.1"/>
    </source>
</evidence>
<name>A0A3D2X9P5_9FIRM</name>
<dbReference type="SUPFAM" id="SSF53807">
    <property type="entry name" value="Helical backbone' metal receptor"/>
    <property type="match status" value="1"/>
</dbReference>
<dbReference type="PANTHER" id="PTHR30535">
    <property type="entry name" value="VITAMIN B12-BINDING PROTEIN"/>
    <property type="match status" value="1"/>
</dbReference>
<comment type="caution">
    <text evidence="3">The sequence shown here is derived from an EMBL/GenBank/DDBJ whole genome shotgun (WGS) entry which is preliminary data.</text>
</comment>
<reference evidence="3 4" key="1">
    <citation type="journal article" date="2018" name="Nat. Biotechnol.">
        <title>A standardized bacterial taxonomy based on genome phylogeny substantially revises the tree of life.</title>
        <authorList>
            <person name="Parks D.H."/>
            <person name="Chuvochina M."/>
            <person name="Waite D.W."/>
            <person name="Rinke C."/>
            <person name="Skarshewski A."/>
            <person name="Chaumeil P.A."/>
            <person name="Hugenholtz P."/>
        </authorList>
    </citation>
    <scope>NUCLEOTIDE SEQUENCE [LARGE SCALE GENOMIC DNA]</scope>
    <source>
        <strain evidence="3">UBA11728</strain>
    </source>
</reference>
<dbReference type="PANTHER" id="PTHR30535:SF34">
    <property type="entry name" value="MOLYBDATE-BINDING PROTEIN MOLA"/>
    <property type="match status" value="1"/>
</dbReference>